<feature type="signal peptide" evidence="5">
    <location>
        <begin position="1"/>
        <end position="23"/>
    </location>
</feature>
<sequence>MKITSLMLAGLLAVGAAAGQAHAKDWDKIRIGIEAAYPPFNGYNTNKELIGFDVDIAEALCAQMKAECTLVAQDWDGIIPALLAGKYDAIVSSMSITEERQQVVDFTDRYYTNSLTFVAPKDTAITDVSPAGMAGKTLGAQSSTVSAAHLEEEYKDATIKLYPTQDDAYLDLASGRVDAVLADVGPTNLWLDAEDGACCAFVGEAVVKDDEIGIAIRKDDGDLKAKFNEALAAILADGTYETISAKYFPFSIY</sequence>
<evidence type="ECO:0000256" key="3">
    <source>
        <dbReference type="ARBA" id="ARBA00022729"/>
    </source>
</evidence>
<dbReference type="EMBL" id="FMXQ01000004">
    <property type="protein sequence ID" value="SDB32031.1"/>
    <property type="molecule type" value="Genomic_DNA"/>
</dbReference>
<feature type="domain" description="Solute-binding protein family 3/N-terminal" evidence="6">
    <location>
        <begin position="28"/>
        <end position="251"/>
    </location>
</feature>
<comment type="subcellular location">
    <subcellularLocation>
        <location evidence="1">Cell envelope</location>
    </subcellularLocation>
</comment>
<evidence type="ECO:0000313" key="8">
    <source>
        <dbReference type="EMBL" id="SDB32031.1"/>
    </source>
</evidence>
<evidence type="ECO:0000259" key="6">
    <source>
        <dbReference type="SMART" id="SM00062"/>
    </source>
</evidence>
<organism evidence="8 9">
    <name type="scientific">Bauldia litoralis</name>
    <dbReference type="NCBI Taxonomy" id="665467"/>
    <lineage>
        <taxon>Bacteria</taxon>
        <taxon>Pseudomonadati</taxon>
        <taxon>Pseudomonadota</taxon>
        <taxon>Alphaproteobacteria</taxon>
        <taxon>Hyphomicrobiales</taxon>
        <taxon>Kaistiaceae</taxon>
        <taxon>Bauldia</taxon>
    </lineage>
</organism>
<dbReference type="RefSeq" id="WP_090876800.1">
    <property type="nucleotide sequence ID" value="NZ_FMXQ01000004.1"/>
</dbReference>
<evidence type="ECO:0000259" key="7">
    <source>
        <dbReference type="SMART" id="SM00079"/>
    </source>
</evidence>
<evidence type="ECO:0000256" key="1">
    <source>
        <dbReference type="ARBA" id="ARBA00004196"/>
    </source>
</evidence>
<dbReference type="SMART" id="SM00079">
    <property type="entry name" value="PBPe"/>
    <property type="match status" value="1"/>
</dbReference>
<dbReference type="GO" id="GO:0015276">
    <property type="term" value="F:ligand-gated monoatomic ion channel activity"/>
    <property type="evidence" value="ECO:0007669"/>
    <property type="project" value="InterPro"/>
</dbReference>
<dbReference type="GO" id="GO:0030313">
    <property type="term" value="C:cell envelope"/>
    <property type="evidence" value="ECO:0007669"/>
    <property type="project" value="UniProtKB-SubCell"/>
</dbReference>
<evidence type="ECO:0000256" key="5">
    <source>
        <dbReference type="SAM" id="SignalP"/>
    </source>
</evidence>
<dbReference type="CDD" id="cd13702">
    <property type="entry name" value="PBP2_mlr5654_like"/>
    <property type="match status" value="1"/>
</dbReference>
<comment type="similarity">
    <text evidence="2 4">Belongs to the bacterial solute-binding protein 3 family.</text>
</comment>
<name>A0A1G6CGU3_9HYPH</name>
<dbReference type="SUPFAM" id="SSF53850">
    <property type="entry name" value="Periplasmic binding protein-like II"/>
    <property type="match status" value="1"/>
</dbReference>
<feature type="chain" id="PRO_5011689199" evidence="5">
    <location>
        <begin position="24"/>
        <end position="253"/>
    </location>
</feature>
<evidence type="ECO:0000313" key="9">
    <source>
        <dbReference type="Proteomes" id="UP000199071"/>
    </source>
</evidence>
<dbReference type="PANTHER" id="PTHR35936">
    <property type="entry name" value="MEMBRANE-BOUND LYTIC MUREIN TRANSGLYCOSYLASE F"/>
    <property type="match status" value="1"/>
</dbReference>
<protein>
    <submittedName>
        <fullName evidence="8">Amino acid ABC transporter substrate-binding protein, PAAT family (TC 3.A.1.3.-)</fullName>
    </submittedName>
</protein>
<dbReference type="Proteomes" id="UP000199071">
    <property type="component" value="Unassembled WGS sequence"/>
</dbReference>
<dbReference type="InterPro" id="IPR001638">
    <property type="entry name" value="Solute-binding_3/MltF_N"/>
</dbReference>
<dbReference type="STRING" id="665467.SAMN02982931_02477"/>
<dbReference type="InterPro" id="IPR018313">
    <property type="entry name" value="SBP_3_CS"/>
</dbReference>
<dbReference type="Gene3D" id="3.40.190.10">
    <property type="entry name" value="Periplasmic binding protein-like II"/>
    <property type="match status" value="2"/>
</dbReference>
<proteinExistence type="inferred from homology"/>
<evidence type="ECO:0000256" key="2">
    <source>
        <dbReference type="ARBA" id="ARBA00010333"/>
    </source>
</evidence>
<evidence type="ECO:0000256" key="4">
    <source>
        <dbReference type="RuleBase" id="RU003744"/>
    </source>
</evidence>
<keyword evidence="3 5" id="KW-0732">Signal</keyword>
<dbReference type="PANTHER" id="PTHR35936:SF17">
    <property type="entry name" value="ARGININE-BINDING EXTRACELLULAR PROTEIN ARTP"/>
    <property type="match status" value="1"/>
</dbReference>
<accession>A0A1G6CGU3</accession>
<dbReference type="OrthoDB" id="9807134at2"/>
<dbReference type="SMART" id="SM00062">
    <property type="entry name" value="PBPb"/>
    <property type="match status" value="1"/>
</dbReference>
<dbReference type="Pfam" id="PF00497">
    <property type="entry name" value="SBP_bac_3"/>
    <property type="match status" value="1"/>
</dbReference>
<dbReference type="GO" id="GO:0016020">
    <property type="term" value="C:membrane"/>
    <property type="evidence" value="ECO:0007669"/>
    <property type="project" value="InterPro"/>
</dbReference>
<feature type="domain" description="Ionotropic glutamate receptor C-terminal" evidence="7">
    <location>
        <begin position="28"/>
        <end position="250"/>
    </location>
</feature>
<keyword evidence="9" id="KW-1185">Reference proteome</keyword>
<dbReference type="PROSITE" id="PS01039">
    <property type="entry name" value="SBP_BACTERIAL_3"/>
    <property type="match status" value="1"/>
</dbReference>
<reference evidence="8 9" key="1">
    <citation type="submission" date="2016-10" db="EMBL/GenBank/DDBJ databases">
        <authorList>
            <person name="de Groot N.N."/>
        </authorList>
    </citation>
    <scope>NUCLEOTIDE SEQUENCE [LARGE SCALE GENOMIC DNA]</scope>
    <source>
        <strain evidence="8 9">ATCC 35022</strain>
    </source>
</reference>
<dbReference type="InterPro" id="IPR001320">
    <property type="entry name" value="Iontro_rcpt_C"/>
</dbReference>
<dbReference type="AlphaFoldDB" id="A0A1G6CGU3"/>
<gene>
    <name evidence="8" type="ORF">SAMN02982931_02477</name>
</gene>